<feature type="region of interest" description="Disordered" evidence="1">
    <location>
        <begin position="193"/>
        <end position="228"/>
    </location>
</feature>
<organism evidence="2 3">
    <name type="scientific">Chthoniobacter flavus Ellin428</name>
    <dbReference type="NCBI Taxonomy" id="497964"/>
    <lineage>
        <taxon>Bacteria</taxon>
        <taxon>Pseudomonadati</taxon>
        <taxon>Verrucomicrobiota</taxon>
        <taxon>Spartobacteria</taxon>
        <taxon>Chthoniobacterales</taxon>
        <taxon>Chthoniobacteraceae</taxon>
        <taxon>Chthoniobacter</taxon>
    </lineage>
</organism>
<name>B4DC15_9BACT</name>
<gene>
    <name evidence="2" type="ORF">CfE428DRAFT_6456</name>
</gene>
<accession>B4DC15</accession>
<dbReference type="InParanoid" id="B4DC15"/>
<sequence length="228" mass="23736">MRRLGQICSILSWLTALGLFVVAVLPVRGDSAQGGIPTANPKSRYESLRAKSPFALATATAPAVAPQTTFAANWFVSGVGRIGEAYFVSIKSRDKSKEFTLFSGETDSDAGVSLVSVDWSEAIGQSTVVIKKGTETAKLEFNEAEVRAAPAIPTLASATGAPPPATMMAKNAAMGLPRGAPELSGIVRNANPSQIRPAVTPPPGNGPARVPWDAGAMVRRRPGTVPAR</sequence>
<proteinExistence type="predicted"/>
<protein>
    <submittedName>
        <fullName evidence="2">Uncharacterized protein</fullName>
    </submittedName>
</protein>
<evidence type="ECO:0000313" key="3">
    <source>
        <dbReference type="Proteomes" id="UP000005824"/>
    </source>
</evidence>
<dbReference type="RefSeq" id="WP_006983773.1">
    <property type="nucleotide sequence ID" value="NZ_ABVL01000042.1"/>
</dbReference>
<comment type="caution">
    <text evidence="2">The sequence shown here is derived from an EMBL/GenBank/DDBJ whole genome shotgun (WGS) entry which is preliminary data.</text>
</comment>
<dbReference type="Proteomes" id="UP000005824">
    <property type="component" value="Unassembled WGS sequence"/>
</dbReference>
<evidence type="ECO:0000313" key="2">
    <source>
        <dbReference type="EMBL" id="EDY16062.1"/>
    </source>
</evidence>
<dbReference type="EMBL" id="ABVL01000042">
    <property type="protein sequence ID" value="EDY16062.1"/>
    <property type="molecule type" value="Genomic_DNA"/>
</dbReference>
<evidence type="ECO:0000256" key="1">
    <source>
        <dbReference type="SAM" id="MobiDB-lite"/>
    </source>
</evidence>
<keyword evidence="3" id="KW-1185">Reference proteome</keyword>
<dbReference type="AlphaFoldDB" id="B4DC15"/>
<reference evidence="2 3" key="1">
    <citation type="journal article" date="2011" name="J. Bacteriol.">
        <title>Genome sequence of Chthoniobacter flavus Ellin428, an aerobic heterotrophic soil bacterium.</title>
        <authorList>
            <person name="Kant R."/>
            <person name="van Passel M.W."/>
            <person name="Palva A."/>
            <person name="Lucas S."/>
            <person name="Lapidus A."/>
            <person name="Glavina Del Rio T."/>
            <person name="Dalin E."/>
            <person name="Tice H."/>
            <person name="Bruce D."/>
            <person name="Goodwin L."/>
            <person name="Pitluck S."/>
            <person name="Larimer F.W."/>
            <person name="Land M.L."/>
            <person name="Hauser L."/>
            <person name="Sangwan P."/>
            <person name="de Vos W.M."/>
            <person name="Janssen P.H."/>
            <person name="Smidt H."/>
        </authorList>
    </citation>
    <scope>NUCLEOTIDE SEQUENCE [LARGE SCALE GENOMIC DNA]</scope>
    <source>
        <strain evidence="2 3">Ellin428</strain>
    </source>
</reference>